<dbReference type="EMBL" id="JXKM01000004">
    <property type="protein sequence ID" value="OJG35920.1"/>
    <property type="molecule type" value="Genomic_DNA"/>
</dbReference>
<name>A0A1L8SUZ4_9ENTE</name>
<organism evidence="1 2">
    <name type="scientific">Enterococcus devriesei</name>
    <dbReference type="NCBI Taxonomy" id="319970"/>
    <lineage>
        <taxon>Bacteria</taxon>
        <taxon>Bacillati</taxon>
        <taxon>Bacillota</taxon>
        <taxon>Bacilli</taxon>
        <taxon>Lactobacillales</taxon>
        <taxon>Enterococcaceae</taxon>
        <taxon>Enterococcus</taxon>
    </lineage>
</organism>
<dbReference type="Proteomes" id="UP000183700">
    <property type="component" value="Unassembled WGS sequence"/>
</dbReference>
<gene>
    <name evidence="1" type="ORF">RV00_GL002064</name>
</gene>
<accession>A0A1L8SUZ4</accession>
<dbReference type="OrthoDB" id="2185160at2"/>
<reference evidence="1 2" key="1">
    <citation type="submission" date="2014-12" db="EMBL/GenBank/DDBJ databases">
        <title>Draft genome sequences of 29 type strains of Enterococci.</title>
        <authorList>
            <person name="Zhong Z."/>
            <person name="Sun Z."/>
            <person name="Liu W."/>
            <person name="Zhang W."/>
            <person name="Zhang H."/>
        </authorList>
    </citation>
    <scope>NUCLEOTIDE SEQUENCE [LARGE SCALE GENOMIC DNA]</scope>
    <source>
        <strain evidence="1 2">DSM 22802</strain>
    </source>
</reference>
<evidence type="ECO:0008006" key="3">
    <source>
        <dbReference type="Google" id="ProtNLM"/>
    </source>
</evidence>
<dbReference type="AlphaFoldDB" id="A0A1L8SUZ4"/>
<sequence>MGNAAEEKVLLLLQGIEENLAKEATATKVYSILKSAIIELSAPKIHGLQFKALLHDLLQKINIEIGLNGLKLDDDSQNKWNELEALYFEGLGSWAKSTTLARVLGSQQ</sequence>
<proteinExistence type="predicted"/>
<dbReference type="RefSeq" id="WP_071861892.1">
    <property type="nucleotide sequence ID" value="NZ_JBHLVS010000013.1"/>
</dbReference>
<keyword evidence="2" id="KW-1185">Reference proteome</keyword>
<evidence type="ECO:0000313" key="1">
    <source>
        <dbReference type="EMBL" id="OJG35920.1"/>
    </source>
</evidence>
<protein>
    <recommendedName>
        <fullName evidence="3">Enterocin A immunity protein</fullName>
    </recommendedName>
</protein>
<evidence type="ECO:0000313" key="2">
    <source>
        <dbReference type="Proteomes" id="UP000183700"/>
    </source>
</evidence>
<comment type="caution">
    <text evidence="1">The sequence shown here is derived from an EMBL/GenBank/DDBJ whole genome shotgun (WGS) entry which is preliminary data.</text>
</comment>